<comment type="caution">
    <text evidence="2">The sequence shown here is derived from an EMBL/GenBank/DDBJ whole genome shotgun (WGS) entry which is preliminary data.</text>
</comment>
<evidence type="ECO:0000256" key="1">
    <source>
        <dbReference type="SAM" id="MobiDB-lite"/>
    </source>
</evidence>
<organism evidence="2 3">
    <name type="scientific">Kitasatospora terrestris</name>
    <dbReference type="NCBI Taxonomy" id="258051"/>
    <lineage>
        <taxon>Bacteria</taxon>
        <taxon>Bacillati</taxon>
        <taxon>Actinomycetota</taxon>
        <taxon>Actinomycetes</taxon>
        <taxon>Kitasatosporales</taxon>
        <taxon>Streptomycetaceae</taxon>
        <taxon>Kitasatospora</taxon>
    </lineage>
</organism>
<proteinExistence type="predicted"/>
<evidence type="ECO:0000313" key="2">
    <source>
        <dbReference type="EMBL" id="GAA4848906.1"/>
    </source>
</evidence>
<dbReference type="RefSeq" id="WP_345697082.1">
    <property type="nucleotide sequence ID" value="NZ_BAABIS010000001.1"/>
</dbReference>
<gene>
    <name evidence="2" type="ORF">GCM10023235_27190</name>
</gene>
<sequence>MDALRLIKTARHALAEARSVPDTLHEAWQTGLLTEALGARIAEREGDGEEYGTLGQLLCDAGGHAASCLDQPPEADPDGLGGDWSGGGRVERLGELGELEPVLAELAVLLNEASETLVVLACGADTESLYWCCIDGVDATAECKDLVAELLRAVRREAGVEPPDEDAGADGRAAGQSGEPSADAEGRGGAGCCGGGGGGGGGGGDGDAGCGGCCGAGGAGSAGGGGAARRAERATLVVPLGPPVGGAGDRAPDRVPAQAREECSPDPLRSPVRAAEERRSESSPARSVLIEASSSCICSSRLVGGVGAPAGVPAGVPAVVGGSVQGSDIRGPFSSVVRREATGVGAAGPTRSRADRSPGTTR</sequence>
<keyword evidence="3" id="KW-1185">Reference proteome</keyword>
<reference evidence="3" key="1">
    <citation type="journal article" date="2019" name="Int. J. Syst. Evol. Microbiol.">
        <title>The Global Catalogue of Microorganisms (GCM) 10K type strain sequencing project: providing services to taxonomists for standard genome sequencing and annotation.</title>
        <authorList>
            <consortium name="The Broad Institute Genomics Platform"/>
            <consortium name="The Broad Institute Genome Sequencing Center for Infectious Disease"/>
            <person name="Wu L."/>
            <person name="Ma J."/>
        </authorList>
    </citation>
    <scope>NUCLEOTIDE SEQUENCE [LARGE SCALE GENOMIC DNA]</scope>
    <source>
        <strain evidence="3">JCM 13006</strain>
    </source>
</reference>
<feature type="region of interest" description="Disordered" evidence="1">
    <location>
        <begin position="323"/>
        <end position="362"/>
    </location>
</feature>
<dbReference type="EMBL" id="BAABIS010000001">
    <property type="protein sequence ID" value="GAA4848906.1"/>
    <property type="molecule type" value="Genomic_DNA"/>
</dbReference>
<name>A0ABP9DJJ6_9ACTN</name>
<dbReference type="Proteomes" id="UP001501752">
    <property type="component" value="Unassembled WGS sequence"/>
</dbReference>
<feature type="region of interest" description="Disordered" evidence="1">
    <location>
        <begin position="158"/>
        <end position="188"/>
    </location>
</feature>
<feature type="region of interest" description="Disordered" evidence="1">
    <location>
        <begin position="239"/>
        <end position="286"/>
    </location>
</feature>
<dbReference type="InterPro" id="IPR046081">
    <property type="entry name" value="DUF6099"/>
</dbReference>
<accession>A0ABP9DJJ6</accession>
<evidence type="ECO:0000313" key="3">
    <source>
        <dbReference type="Proteomes" id="UP001501752"/>
    </source>
</evidence>
<protein>
    <submittedName>
        <fullName evidence="2">Uncharacterized protein</fullName>
    </submittedName>
</protein>
<dbReference type="Pfam" id="PF19594">
    <property type="entry name" value="DUF6099"/>
    <property type="match status" value="1"/>
</dbReference>